<dbReference type="InterPro" id="IPR039426">
    <property type="entry name" value="TonB-dep_rcpt-like"/>
</dbReference>
<dbReference type="AlphaFoldDB" id="A0A4U1CVB5"/>
<keyword evidence="2 8" id="KW-0813">Transport</keyword>
<dbReference type="PANTHER" id="PTHR30069">
    <property type="entry name" value="TONB-DEPENDENT OUTER MEMBRANE RECEPTOR"/>
    <property type="match status" value="1"/>
</dbReference>
<dbReference type="GO" id="GO:0015344">
    <property type="term" value="F:siderophore uptake transmembrane transporter activity"/>
    <property type="evidence" value="ECO:0007669"/>
    <property type="project" value="TreeGrafter"/>
</dbReference>
<keyword evidence="7 8" id="KW-0998">Cell outer membrane</keyword>
<accession>A0A4U1CVB5</accession>
<proteinExistence type="inferred from homology"/>
<dbReference type="InterPro" id="IPR023996">
    <property type="entry name" value="TonB-dep_OMP_SusC/RagA"/>
</dbReference>
<dbReference type="SUPFAM" id="SSF49464">
    <property type="entry name" value="Carboxypeptidase regulatory domain-like"/>
    <property type="match status" value="1"/>
</dbReference>
<keyword evidence="6 8" id="KW-0472">Membrane</keyword>
<keyword evidence="4 8" id="KW-0812">Transmembrane</keyword>
<dbReference type="Gene3D" id="2.170.130.10">
    <property type="entry name" value="TonB-dependent receptor, plug domain"/>
    <property type="match status" value="1"/>
</dbReference>
<dbReference type="InterPro" id="IPR023997">
    <property type="entry name" value="TonB-dep_OMP_SusC/RagA_CS"/>
</dbReference>
<dbReference type="PANTHER" id="PTHR30069:SF29">
    <property type="entry name" value="HEMOGLOBIN AND HEMOGLOBIN-HAPTOGLOBIN-BINDING PROTEIN 1-RELATED"/>
    <property type="match status" value="1"/>
</dbReference>
<dbReference type="InterPro" id="IPR008969">
    <property type="entry name" value="CarboxyPept-like_regulatory"/>
</dbReference>
<evidence type="ECO:0000256" key="2">
    <source>
        <dbReference type="ARBA" id="ARBA00022448"/>
    </source>
</evidence>
<evidence type="ECO:0000256" key="8">
    <source>
        <dbReference type="PROSITE-ProRule" id="PRU01360"/>
    </source>
</evidence>
<dbReference type="InterPro" id="IPR037066">
    <property type="entry name" value="Plug_dom_sf"/>
</dbReference>
<dbReference type="NCBIfam" id="TIGR04056">
    <property type="entry name" value="OMP_RagA_SusC"/>
    <property type="match status" value="1"/>
</dbReference>
<evidence type="ECO:0000256" key="5">
    <source>
        <dbReference type="ARBA" id="ARBA00022729"/>
    </source>
</evidence>
<dbReference type="InterPro" id="IPR036942">
    <property type="entry name" value="Beta-barrel_TonB_sf"/>
</dbReference>
<evidence type="ECO:0000256" key="4">
    <source>
        <dbReference type="ARBA" id="ARBA00022692"/>
    </source>
</evidence>
<dbReference type="SUPFAM" id="SSF56935">
    <property type="entry name" value="Porins"/>
    <property type="match status" value="1"/>
</dbReference>
<evidence type="ECO:0000256" key="7">
    <source>
        <dbReference type="ARBA" id="ARBA00023237"/>
    </source>
</evidence>
<dbReference type="Gene3D" id="2.60.40.1120">
    <property type="entry name" value="Carboxypeptidase-like, regulatory domain"/>
    <property type="match status" value="1"/>
</dbReference>
<gene>
    <name evidence="10" type="ORF">FA047_06245</name>
</gene>
<dbReference type="Pfam" id="PF07715">
    <property type="entry name" value="Plug"/>
    <property type="match status" value="1"/>
</dbReference>
<name>A0A4U1CVB5_9SPHI</name>
<keyword evidence="11" id="KW-1185">Reference proteome</keyword>
<sequence>MENKSIIVKEKPAGLPESQVAIIRGIDASGRVVDLENQPLPGVTVKLKGTAKVVITDANGNFLLKDVEKGAELQFSFVGYVTQVHKVDGSEFIRITLKPSVEMMNELVVVGYARQKRAHLTAAVSQVSAKELTRAPMQNLSNMLTGKLPGLTSIQSSGKPGADGTALYVRGLNSFAGNNGPMILVDGVPRPIDNVNPNDVESVSVLKDAAAAIYGVQGANGVILITTKKGEAGAAKIFYNGAGVLTQNTAMPDYLNATDYMYWNNKARELDGLTPMWNAAIQNKVLSNDANSIYGETDWLNKIFRTGVAQQHNVSASGGTEKSKYFASLGVMNQEGTLINTGFKRYNVRTNLDVEVARNLRLTAGLAGLRSDRKWPGVPIGNQTEFDPIRQAVSTIPIIKSEYNGLPTAWQGSAYNVNGYAALTESGFINQTRWTMDTNFQLEYDFSDLSPVLKNLKVSMFGAYNYSNTTDANYSKYYELYSLNNNLDEGIVGASGFSQDNAFSKSASWGDSYLWRPQVDYSRDFGKHYVGAMFLFETKKSYSETMTGSKRGYVTDDPVDLSLGSTFGTTPVSGSHVFSGGQASYVGRLNYGYDNKYLAEAAFRYDGSYIFAPGNQWGFFPSASLGWVVSNEDFFAKSSSAINLLKLRASAGRSGNDAVSPFQHNSLFALASNSMVLGGEAVSQFYSISPYLYRNLRWSTTDNYNIGLDIDLWNGKLGIEADVFYKLTKDILESQGGNYPSSLGGYYPSFKNSGKVENKGFEVILKHANRIGQDWNYAVKGSFAFARNKVLSRIIVDNRPNYRAAIGESMGARYGYEALGLFQSQSEIDNYPAAPSGFLRLGDLKYRDVNGDGIISSEFDYVKTGYGQIPEINFALNLDLSYKNFYVSALWQGASNVDYELAGVFDTGVTSSTLYTSPFGGNGNSPSYLIEQAWTPDHTNAQYPRLSTVSNGNNAWQSTWWVVNGEYLRLKNLNIGYDVPENLLRKMPFSRVNIFVSGTNLLTFSHFKYVDPESPSVSNGYYPQQKTYSFGLNVTF</sequence>
<dbReference type="FunFam" id="2.170.130.10:FF:000003">
    <property type="entry name" value="SusC/RagA family TonB-linked outer membrane protein"/>
    <property type="match status" value="1"/>
</dbReference>
<dbReference type="InterPro" id="IPR012910">
    <property type="entry name" value="Plug_dom"/>
</dbReference>
<comment type="caution">
    <text evidence="10">The sequence shown here is derived from an EMBL/GenBank/DDBJ whole genome shotgun (WGS) entry which is preliminary data.</text>
</comment>
<keyword evidence="5" id="KW-0732">Signal</keyword>
<protein>
    <submittedName>
        <fullName evidence="10">TonB-dependent receptor</fullName>
    </submittedName>
</protein>
<keyword evidence="10" id="KW-0675">Receptor</keyword>
<dbReference type="Proteomes" id="UP000307244">
    <property type="component" value="Unassembled WGS sequence"/>
</dbReference>
<evidence type="ECO:0000256" key="1">
    <source>
        <dbReference type="ARBA" id="ARBA00004571"/>
    </source>
</evidence>
<evidence type="ECO:0000313" key="10">
    <source>
        <dbReference type="EMBL" id="TKC09758.1"/>
    </source>
</evidence>
<evidence type="ECO:0000256" key="6">
    <source>
        <dbReference type="ARBA" id="ARBA00023136"/>
    </source>
</evidence>
<comment type="similarity">
    <text evidence="8">Belongs to the TonB-dependent receptor family.</text>
</comment>
<dbReference type="Pfam" id="PF13715">
    <property type="entry name" value="CarbopepD_reg_2"/>
    <property type="match status" value="1"/>
</dbReference>
<dbReference type="EMBL" id="SWBQ01000001">
    <property type="protein sequence ID" value="TKC09758.1"/>
    <property type="molecule type" value="Genomic_DNA"/>
</dbReference>
<evidence type="ECO:0000256" key="3">
    <source>
        <dbReference type="ARBA" id="ARBA00022452"/>
    </source>
</evidence>
<keyword evidence="3 8" id="KW-1134">Transmembrane beta strand</keyword>
<dbReference type="PROSITE" id="PS52016">
    <property type="entry name" value="TONB_DEPENDENT_REC_3"/>
    <property type="match status" value="1"/>
</dbReference>
<dbReference type="OrthoDB" id="9768177at2"/>
<feature type="domain" description="TonB-dependent receptor plug" evidence="9">
    <location>
        <begin position="120"/>
        <end position="222"/>
    </location>
</feature>
<organism evidence="10 11">
    <name type="scientific">Pedobacter frigoris</name>
    <dbReference type="NCBI Taxonomy" id="2571272"/>
    <lineage>
        <taxon>Bacteria</taxon>
        <taxon>Pseudomonadati</taxon>
        <taxon>Bacteroidota</taxon>
        <taxon>Sphingobacteriia</taxon>
        <taxon>Sphingobacteriales</taxon>
        <taxon>Sphingobacteriaceae</taxon>
        <taxon>Pedobacter</taxon>
    </lineage>
</organism>
<reference evidence="10 11" key="1">
    <citation type="submission" date="2019-04" db="EMBL/GenBank/DDBJ databases">
        <title>Pedobacter sp. RP-3-15 sp. nov., isolated from Arctic soil.</title>
        <authorList>
            <person name="Dahal R.H."/>
            <person name="Kim D.-U."/>
        </authorList>
    </citation>
    <scope>NUCLEOTIDE SEQUENCE [LARGE SCALE GENOMIC DNA]</scope>
    <source>
        <strain evidence="10 11">RP-3-15</strain>
    </source>
</reference>
<dbReference type="NCBIfam" id="TIGR04057">
    <property type="entry name" value="SusC_RagA_signa"/>
    <property type="match status" value="1"/>
</dbReference>
<dbReference type="GO" id="GO:0044718">
    <property type="term" value="P:siderophore transmembrane transport"/>
    <property type="evidence" value="ECO:0007669"/>
    <property type="project" value="TreeGrafter"/>
</dbReference>
<comment type="subcellular location">
    <subcellularLocation>
        <location evidence="1 8">Cell outer membrane</location>
        <topology evidence="1 8">Multi-pass membrane protein</topology>
    </subcellularLocation>
</comment>
<evidence type="ECO:0000259" key="9">
    <source>
        <dbReference type="Pfam" id="PF07715"/>
    </source>
</evidence>
<dbReference type="GO" id="GO:0009279">
    <property type="term" value="C:cell outer membrane"/>
    <property type="evidence" value="ECO:0007669"/>
    <property type="project" value="UniProtKB-SubCell"/>
</dbReference>
<evidence type="ECO:0000313" key="11">
    <source>
        <dbReference type="Proteomes" id="UP000307244"/>
    </source>
</evidence>
<dbReference type="Gene3D" id="2.40.170.20">
    <property type="entry name" value="TonB-dependent receptor, beta-barrel domain"/>
    <property type="match status" value="1"/>
</dbReference>